<dbReference type="PANTHER" id="PTHR10605">
    <property type="entry name" value="HEPARAN SULFATE SULFOTRANSFERASE"/>
    <property type="match status" value="1"/>
</dbReference>
<evidence type="ECO:0000313" key="4">
    <source>
        <dbReference type="EMBL" id="KAL1511240.1"/>
    </source>
</evidence>
<dbReference type="AlphaFoldDB" id="A0AB34J3I2"/>
<keyword evidence="1" id="KW-0808">Transferase</keyword>
<proteinExistence type="predicted"/>
<evidence type="ECO:0000256" key="2">
    <source>
        <dbReference type="PIRSR" id="PIRSR637359-1"/>
    </source>
</evidence>
<evidence type="ECO:0000256" key="1">
    <source>
        <dbReference type="ARBA" id="ARBA00022679"/>
    </source>
</evidence>
<name>A0AB34J3I2_PRYPA</name>
<accession>A0AB34J3I2</accession>
<protein>
    <recommendedName>
        <fullName evidence="6">Sulfotransferase domain-containing protein</fullName>
    </recommendedName>
</protein>
<dbReference type="Proteomes" id="UP001515480">
    <property type="component" value="Unassembled WGS sequence"/>
</dbReference>
<reference evidence="4 5" key="1">
    <citation type="journal article" date="2024" name="Science">
        <title>Giant polyketide synthase enzymes in the biosynthesis of giant marine polyether toxins.</title>
        <authorList>
            <person name="Fallon T.R."/>
            <person name="Shende V.V."/>
            <person name="Wierzbicki I.H."/>
            <person name="Pendleton A.L."/>
            <person name="Watervoot N.F."/>
            <person name="Auber R.P."/>
            <person name="Gonzalez D.J."/>
            <person name="Wisecaver J.H."/>
            <person name="Moore B.S."/>
        </authorList>
    </citation>
    <scope>NUCLEOTIDE SEQUENCE [LARGE SCALE GENOMIC DNA]</scope>
    <source>
        <strain evidence="4 5">12B1</strain>
    </source>
</reference>
<feature type="binding site" evidence="3">
    <location>
        <position position="257"/>
    </location>
    <ligand>
        <name>3'-phosphoadenylyl sulfate</name>
        <dbReference type="ChEBI" id="CHEBI:58339"/>
    </ligand>
</feature>
<dbReference type="GO" id="GO:0008146">
    <property type="term" value="F:sulfotransferase activity"/>
    <property type="evidence" value="ECO:0007669"/>
    <property type="project" value="InterPro"/>
</dbReference>
<dbReference type="SUPFAM" id="SSF52540">
    <property type="entry name" value="P-loop containing nucleoside triphosphate hydrolases"/>
    <property type="match status" value="1"/>
</dbReference>
<sequence length="535" mass="58894">MEKQRIATLPALVGVLTVAAVSAGCVMVIARRRPSFSNSADVGAWAIRRPRPIGDAGPSTVSLPIANLALFKGHGRAHSFTHSSGIRTVNASRCLSLIKPESCGGSANMSVANCTRVVDDHKEQRQASRFCGSRVQRKNPCWRYLGREKCLPYFFILGEMKCGTTTLYKKLSQHPQVVPPRNKEVRYLQYPKFRKQTTTWYASNFDSVVQAAKDVVTFDASPTTFNAQAVAPGWISKWLPDAKLLLMLRDPVQRTYSHFRMGVSWLKASKVCFSGEKGKRAPVPSIRLLLPNVTSFAWQARASVADTTLRRCGHAGLGWAMKSKPFTTAPIEDNVKSCILASPAGDAIHGIIQAWMKASEARTETEMEILNAGEKAINHCSELMLRPGAGVLRSVKYADNLAGWLRKVPMTSFKIIATEKMETNYVETIAEVVEFLGLRPLPASSLSENKRFCVSSKEGIMDELREEAKRAGVIGQGLAGTQGGVSECDSSDEKARGADGVTRYPIDSHTMELLTTFFKPSKEKLYKLLGRDMGW</sequence>
<evidence type="ECO:0008006" key="6">
    <source>
        <dbReference type="Google" id="ProtNLM"/>
    </source>
</evidence>
<dbReference type="InterPro" id="IPR037359">
    <property type="entry name" value="NST/OST"/>
</dbReference>
<evidence type="ECO:0000313" key="5">
    <source>
        <dbReference type="Proteomes" id="UP001515480"/>
    </source>
</evidence>
<dbReference type="PROSITE" id="PS51257">
    <property type="entry name" value="PROKAR_LIPOPROTEIN"/>
    <property type="match status" value="1"/>
</dbReference>
<feature type="binding site" evidence="3">
    <location>
        <position position="249"/>
    </location>
    <ligand>
        <name>3'-phosphoadenylyl sulfate</name>
        <dbReference type="ChEBI" id="CHEBI:58339"/>
    </ligand>
</feature>
<keyword evidence="5" id="KW-1185">Reference proteome</keyword>
<feature type="active site" description="For sulfotransferase activity" evidence="2">
    <location>
        <position position="161"/>
    </location>
</feature>
<comment type="caution">
    <text evidence="4">The sequence shown here is derived from an EMBL/GenBank/DDBJ whole genome shotgun (WGS) entry which is preliminary data.</text>
</comment>
<dbReference type="InterPro" id="IPR027417">
    <property type="entry name" value="P-loop_NTPase"/>
</dbReference>
<gene>
    <name evidence="4" type="ORF">AB1Y20_006049</name>
</gene>
<evidence type="ECO:0000256" key="3">
    <source>
        <dbReference type="PIRSR" id="PIRSR637359-2"/>
    </source>
</evidence>
<organism evidence="4 5">
    <name type="scientific">Prymnesium parvum</name>
    <name type="common">Toxic golden alga</name>
    <dbReference type="NCBI Taxonomy" id="97485"/>
    <lineage>
        <taxon>Eukaryota</taxon>
        <taxon>Haptista</taxon>
        <taxon>Haptophyta</taxon>
        <taxon>Prymnesiophyceae</taxon>
        <taxon>Prymnesiales</taxon>
        <taxon>Prymnesiaceae</taxon>
        <taxon>Prymnesium</taxon>
    </lineage>
</organism>
<dbReference type="Gene3D" id="3.40.50.300">
    <property type="entry name" value="P-loop containing nucleotide triphosphate hydrolases"/>
    <property type="match status" value="2"/>
</dbReference>
<dbReference type="EMBL" id="JBGBPQ010000014">
    <property type="protein sequence ID" value="KAL1511240.1"/>
    <property type="molecule type" value="Genomic_DNA"/>
</dbReference>
<dbReference type="PANTHER" id="PTHR10605:SF56">
    <property type="entry name" value="BIFUNCTIONAL HEPARAN SULFATE N-DEACETYLASE_N-SULFOTRANSFERASE"/>
    <property type="match status" value="1"/>
</dbReference>